<dbReference type="Gene3D" id="1.20.920.10">
    <property type="entry name" value="Bromodomain-like"/>
    <property type="match status" value="1"/>
</dbReference>
<dbReference type="InterPro" id="IPR029614">
    <property type="entry name" value="CECR2"/>
</dbReference>
<feature type="compositionally biased region" description="Polar residues" evidence="3">
    <location>
        <begin position="1184"/>
        <end position="1206"/>
    </location>
</feature>
<evidence type="ECO:0000259" key="4">
    <source>
        <dbReference type="PROSITE" id="PS50014"/>
    </source>
</evidence>
<dbReference type="PROSITE" id="PS50014">
    <property type="entry name" value="BROMODOMAIN_2"/>
    <property type="match status" value="1"/>
</dbReference>
<dbReference type="CDD" id="cd04369">
    <property type="entry name" value="Bromodomain"/>
    <property type="match status" value="1"/>
</dbReference>
<feature type="non-terminal residue" evidence="5">
    <location>
        <position position="1"/>
    </location>
</feature>
<dbReference type="Proteomes" id="UP000887116">
    <property type="component" value="Unassembled WGS sequence"/>
</dbReference>
<gene>
    <name evidence="5" type="primary">Cecr2</name>
    <name evidence="5" type="ORF">TNCT_106561</name>
</gene>
<dbReference type="InterPro" id="IPR036427">
    <property type="entry name" value="Bromodomain-like_sf"/>
</dbReference>
<dbReference type="InterPro" id="IPR001487">
    <property type="entry name" value="Bromodomain"/>
</dbReference>
<feature type="region of interest" description="Disordered" evidence="3">
    <location>
        <begin position="969"/>
        <end position="988"/>
    </location>
</feature>
<dbReference type="GO" id="GO:0007338">
    <property type="term" value="P:single fertilization"/>
    <property type="evidence" value="ECO:0007669"/>
    <property type="project" value="TreeGrafter"/>
</dbReference>
<dbReference type="PANTHER" id="PTHR47092:SF1">
    <property type="entry name" value="CHROMATIN REMODELING REGULATOR CECR2"/>
    <property type="match status" value="1"/>
</dbReference>
<dbReference type="GO" id="GO:0006338">
    <property type="term" value="P:chromatin remodeling"/>
    <property type="evidence" value="ECO:0007669"/>
    <property type="project" value="InterPro"/>
</dbReference>
<dbReference type="PANTHER" id="PTHR47092">
    <property type="entry name" value="CAT EYE SYNDROME CRITICAL REGION PROTEIN 2"/>
    <property type="match status" value="1"/>
</dbReference>
<feature type="compositionally biased region" description="Polar residues" evidence="3">
    <location>
        <begin position="856"/>
        <end position="872"/>
    </location>
</feature>
<feature type="compositionally biased region" description="Low complexity" evidence="3">
    <location>
        <begin position="1454"/>
        <end position="1465"/>
    </location>
</feature>
<feature type="compositionally biased region" description="Basic and acidic residues" evidence="3">
    <location>
        <begin position="507"/>
        <end position="517"/>
    </location>
</feature>
<evidence type="ECO:0000256" key="3">
    <source>
        <dbReference type="SAM" id="MobiDB-lite"/>
    </source>
</evidence>
<feature type="region of interest" description="Disordered" evidence="3">
    <location>
        <begin position="506"/>
        <end position="538"/>
    </location>
</feature>
<feature type="compositionally biased region" description="Low complexity" evidence="3">
    <location>
        <begin position="1479"/>
        <end position="1493"/>
    </location>
</feature>
<evidence type="ECO:0000313" key="5">
    <source>
        <dbReference type="EMBL" id="GFQ77433.1"/>
    </source>
</evidence>
<dbReference type="GO" id="GO:0090537">
    <property type="term" value="C:CERF complex"/>
    <property type="evidence" value="ECO:0007669"/>
    <property type="project" value="InterPro"/>
</dbReference>
<feature type="compositionally biased region" description="Polar residues" evidence="3">
    <location>
        <begin position="1266"/>
        <end position="1298"/>
    </location>
</feature>
<feature type="region of interest" description="Disordered" evidence="3">
    <location>
        <begin position="920"/>
        <end position="948"/>
    </location>
</feature>
<evidence type="ECO:0000256" key="1">
    <source>
        <dbReference type="ARBA" id="ARBA00023117"/>
    </source>
</evidence>
<proteinExistence type="predicted"/>
<dbReference type="PRINTS" id="PR00503">
    <property type="entry name" value="BROMODOMAIN"/>
</dbReference>
<name>A0A8X6KNR3_TRICU</name>
<feature type="region of interest" description="Disordered" evidence="3">
    <location>
        <begin position="1181"/>
        <end position="1206"/>
    </location>
</feature>
<dbReference type="Pfam" id="PF00439">
    <property type="entry name" value="Bromodomain"/>
    <property type="match status" value="1"/>
</dbReference>
<keyword evidence="1 2" id="KW-0103">Bromodomain</keyword>
<feature type="compositionally biased region" description="Polar residues" evidence="3">
    <location>
        <begin position="523"/>
        <end position="534"/>
    </location>
</feature>
<organism evidence="5 6">
    <name type="scientific">Trichonephila clavata</name>
    <name type="common">Joro spider</name>
    <name type="synonym">Nephila clavata</name>
    <dbReference type="NCBI Taxonomy" id="2740835"/>
    <lineage>
        <taxon>Eukaryota</taxon>
        <taxon>Metazoa</taxon>
        <taxon>Ecdysozoa</taxon>
        <taxon>Arthropoda</taxon>
        <taxon>Chelicerata</taxon>
        <taxon>Arachnida</taxon>
        <taxon>Araneae</taxon>
        <taxon>Araneomorphae</taxon>
        <taxon>Entelegynae</taxon>
        <taxon>Araneoidea</taxon>
        <taxon>Nephilidae</taxon>
        <taxon>Trichonephila</taxon>
    </lineage>
</organism>
<evidence type="ECO:0000313" key="6">
    <source>
        <dbReference type="Proteomes" id="UP000887116"/>
    </source>
</evidence>
<dbReference type="SUPFAM" id="SSF47370">
    <property type="entry name" value="Bromodomain"/>
    <property type="match status" value="1"/>
</dbReference>
<dbReference type="OrthoDB" id="6437804at2759"/>
<accession>A0A8X6KNR3</accession>
<sequence>SNDFGSYLLNAVEEIWILEERNENIPLSEEKSFENHDISTKVDLLYSLCMYRLNQKDAVDVLRNMDADSLRVTPLGCDALGNEYWYFYGTRLYKQEPSKDIKVKDWKEEWNEQKNRAFCKRGPGRPKKTADVKRNSSNRYMGSNRCMNIDEKSRWSVVCHTFDDWIDFAAKFQDSTLECEKALFQTLKNDFLPVLNEIYEEKGRRLQEKLLKLIANSETTQMQTRKQKSKSNAVNGHVSDSAHREYLAQNRANRLKKRNGHLNENEKMHCELTSVVEKSDELQIDAVLVEIMILEISDLENNIMKVLTEVRRSERSKPFLYPIDKKEFPNYDKIIDDPICISDIFKKLAEGCYQRVSDIDDDFQKMVSNSIKSNGKNSKLHKAAENVKRIFNQGIAKLIVPQNETPRNDIPETENVQKPFVPHSCKRNFEQTTEHGRKKKKKFANVEALDILSKEAELAVERSQSIDEDQLRNLKHQAENSKFSGLKILPIHSHPSSLIETFMNDNSKNEEKEKSSEDDFTSAAHQDSNSSNFGIGNLTPKEKLNATTIYHFGSIPGNSSLSDLDKNMSKSFNLLSDGEESDPEMLSGNEIDLAPVSNNIQHNASERCSKNLRTSNNEELIHDKSNVFEKHDDITDFTRNSDIPNAFSNREFAESARFHNSRYSDFSRHAESSFVSSKPAETNIFDHRNYMNSTGFSSFSSLDNEFPTIDASCLGFVSSNTHFKKPQHENVPVSCSLTTHSYNTEECLNNHKSASLDHVTAIATKSNQEISNNQSINSSRYSHQEMQNQVLDWKNSKNQLRNPFTIPPQIMKNTLLNEAPFKSPLTYPVNPLNQNQVVREEQAESQLKNSTSFISGQEMKNSSSGFNNAKNQSSFSSSEEMLNSESYQSIYSGITMSTSNEVMNDQESAKTYLSDKCAGTNLEKKHSNPDKNPNFNCEKSTKQESGNMVKSHVFPSHKEVLYQEITSDLSKSSNRKMQEPNSVPDQPHGIFSEVQCQFNSVHDKNQTMYFTNSSYQEKNHQEQVELRHSPEASMHQQLVSSVNKTQSNFCTDPSFRQAVESQNSVSSQQRNLVSVQQPQNFVTAAKLEARPSYLSYQENIENQPRFPPVLSSHQLTDVQNHAKDQKICSPILSVQEKIVEGSMTGRSETVYSEVSPQQNIENKESAYSQTSHSPVFISQVVKGQESTESQSRYSPNIPTQQDSENHNLIETSQKNFTLSKCSEIDNQGSSKNQPQLTPNISFGAYIKNPLSNQEPLMNTKRYSPDLSPQGNQSQLHNHNASDAPSQMPNGQYNFGNKLPNGSSCINLSTHTSEVTQSTPPVSNPAIMQTQMQTTFLNSNEPNGNKLTAVKVNVPPSTSELLVVPEKSHRSSGMTFHLFAKPYRNPSQPIASTVVQNGSTEDKNSQELPAVAEDQHAASTMIPAKPDVYELPARQKSPIEQLQILATNPVGTHPSSSCPSLKSISSDNTFKTRNSPEARVSSTSSNVSNGSPSTERLNPVHFKTPDSNGVNAITTGYPNMYQAFVPKSMPLIFNNGSRLPNICGNVTTTTNSVLSPIAQRHSLQSSMLQNGNVQYIYLPASKEIPQENKNLNVKSKNSEKSSQEASSSQVLYSNSNAIQSFPFQTTQINGVPTQYYPPISHYHPKNSVYFFFVKIHSRIFSSFISLISTFQRNFLI</sequence>
<reference evidence="5" key="1">
    <citation type="submission" date="2020-07" db="EMBL/GenBank/DDBJ databases">
        <title>Multicomponent nature underlies the extraordinary mechanical properties of spider dragline silk.</title>
        <authorList>
            <person name="Kono N."/>
            <person name="Nakamura H."/>
            <person name="Mori M."/>
            <person name="Yoshida Y."/>
            <person name="Ohtoshi R."/>
            <person name="Malay A.D."/>
            <person name="Moran D.A.P."/>
            <person name="Tomita M."/>
            <person name="Numata K."/>
            <person name="Arakawa K."/>
        </authorList>
    </citation>
    <scope>NUCLEOTIDE SEQUENCE</scope>
</reference>
<feature type="region of interest" description="Disordered" evidence="3">
    <location>
        <begin position="856"/>
        <end position="880"/>
    </location>
</feature>
<keyword evidence="6" id="KW-1185">Reference proteome</keyword>
<protein>
    <submittedName>
        <fullName evidence="5">Cat eye syndrome critical region protein 2 homolog</fullName>
    </submittedName>
</protein>
<dbReference type="EMBL" id="BMAO01021793">
    <property type="protein sequence ID" value="GFQ77433.1"/>
    <property type="molecule type" value="Genomic_DNA"/>
</dbReference>
<dbReference type="SMART" id="SM00297">
    <property type="entry name" value="BROMO"/>
    <property type="match status" value="1"/>
</dbReference>
<feature type="region of interest" description="Disordered" evidence="3">
    <location>
        <begin position="1254"/>
        <end position="1298"/>
    </location>
</feature>
<comment type="caution">
    <text evidence="5">The sequence shown here is derived from an EMBL/GenBank/DDBJ whole genome shotgun (WGS) entry which is preliminary data.</text>
</comment>
<feature type="domain" description="Bromo" evidence="4">
    <location>
        <begin position="311"/>
        <end position="381"/>
    </location>
</feature>
<feature type="region of interest" description="Disordered" evidence="3">
    <location>
        <begin position="1449"/>
        <end position="1504"/>
    </location>
</feature>
<feature type="compositionally biased region" description="Polar residues" evidence="3">
    <location>
        <begin position="930"/>
        <end position="948"/>
    </location>
</feature>
<evidence type="ECO:0000256" key="2">
    <source>
        <dbReference type="PROSITE-ProRule" id="PRU00035"/>
    </source>
</evidence>